<dbReference type="NCBIfam" id="TIGR03930">
    <property type="entry name" value="WXG100_ESAT6"/>
    <property type="match status" value="1"/>
</dbReference>
<comment type="caution">
    <text evidence="2">The sequence shown here is derived from an EMBL/GenBank/DDBJ whole genome shotgun (WGS) entry which is preliminary data.</text>
</comment>
<sequence length="97" mass="10609">MAKVSLSPEELIAQAAVYSSARDQIEAAIQSVNSANGQMQSHWEGSAFNSYLQQYDQLHGNVVKFQELLTSINQQLTSYAHTVSERDAADASSFGLQ</sequence>
<reference evidence="2 3" key="1">
    <citation type="submission" date="2018-05" db="EMBL/GenBank/DDBJ databases">
        <title>Draft genome sequence of Streptococcus panodentis CCUG 70867T.</title>
        <authorList>
            <person name="Salva-Serra F."/>
            <person name="Mendez V."/>
            <person name="Jaen-Luchoro D."/>
            <person name="Gonzales-Siles L."/>
            <person name="Karlsson R."/>
            <person name="Engstrom-Jakobsson H."/>
            <person name="Busquets A."/>
            <person name="Gomila M."/>
            <person name="Pineiro-Iglesias B."/>
            <person name="Bennasar-Figueras A."/>
            <person name="Seeger M."/>
            <person name="Moore E."/>
        </authorList>
    </citation>
    <scope>NUCLEOTIDE SEQUENCE [LARGE SCALE GENOMIC DNA]</scope>
    <source>
        <strain evidence="2 3">CCUG 70867</strain>
    </source>
</reference>
<proteinExistence type="inferred from homology"/>
<dbReference type="SUPFAM" id="SSF140453">
    <property type="entry name" value="EsxAB dimer-like"/>
    <property type="match status" value="1"/>
</dbReference>
<dbReference type="Proteomes" id="UP001519349">
    <property type="component" value="Unassembled WGS sequence"/>
</dbReference>
<dbReference type="InterPro" id="IPR010310">
    <property type="entry name" value="T7SS_ESAT-6-like"/>
</dbReference>
<gene>
    <name evidence="2" type="ORF">DHL47_11040</name>
</gene>
<dbReference type="Gene3D" id="1.10.287.1060">
    <property type="entry name" value="ESAT-6-like"/>
    <property type="match status" value="1"/>
</dbReference>
<name>A0ABS5AZ56_9STRE</name>
<dbReference type="Pfam" id="PF06013">
    <property type="entry name" value="WXG100"/>
    <property type="match status" value="1"/>
</dbReference>
<dbReference type="InterPro" id="IPR036689">
    <property type="entry name" value="ESAT-6-like_sf"/>
</dbReference>
<protein>
    <recommendedName>
        <fullName evidence="1">ESAT-6-like protein</fullName>
    </recommendedName>
</protein>
<evidence type="ECO:0000313" key="3">
    <source>
        <dbReference type="Proteomes" id="UP001519349"/>
    </source>
</evidence>
<comment type="similarity">
    <text evidence="1">Belongs to the WXG100 family.</text>
</comment>
<evidence type="ECO:0000256" key="1">
    <source>
        <dbReference type="RuleBase" id="RU362001"/>
    </source>
</evidence>
<accession>A0ABS5AZ56</accession>
<dbReference type="RefSeq" id="WP_209551876.1">
    <property type="nucleotide sequence ID" value="NZ_QFAY01000025.1"/>
</dbReference>
<keyword evidence="3" id="KW-1185">Reference proteome</keyword>
<organism evidence="2 3">
    <name type="scientific">Streptococcus panodentis</name>
    <dbReference type="NCBI Taxonomy" id="1581472"/>
    <lineage>
        <taxon>Bacteria</taxon>
        <taxon>Bacillati</taxon>
        <taxon>Bacillota</taxon>
        <taxon>Bacilli</taxon>
        <taxon>Lactobacillales</taxon>
        <taxon>Streptococcaceae</taxon>
        <taxon>Streptococcus</taxon>
    </lineage>
</organism>
<evidence type="ECO:0000313" key="2">
    <source>
        <dbReference type="EMBL" id="MBP2621840.1"/>
    </source>
</evidence>
<dbReference type="EMBL" id="QFAY01000025">
    <property type="protein sequence ID" value="MBP2621840.1"/>
    <property type="molecule type" value="Genomic_DNA"/>
</dbReference>